<dbReference type="AlphaFoldDB" id="A0A3N4NGL9"/>
<evidence type="ECO:0000256" key="11">
    <source>
        <dbReference type="ARBA" id="ARBA00022833"/>
    </source>
</evidence>
<dbReference type="GO" id="GO:0008270">
    <property type="term" value="F:zinc ion binding"/>
    <property type="evidence" value="ECO:0007669"/>
    <property type="project" value="InterPro"/>
</dbReference>
<dbReference type="GO" id="GO:0070006">
    <property type="term" value="F:metalloaminopeptidase activity"/>
    <property type="evidence" value="ECO:0007669"/>
    <property type="project" value="TreeGrafter"/>
</dbReference>
<dbReference type="SUPFAM" id="SSF63737">
    <property type="entry name" value="Leukotriene A4 hydrolase N-terminal domain"/>
    <property type="match status" value="1"/>
</dbReference>
<dbReference type="InterPro" id="IPR050344">
    <property type="entry name" value="Peptidase_M1_aminopeptidases"/>
</dbReference>
<comment type="caution">
    <text evidence="16">The sequence shown here is derived from an EMBL/GenBank/DDBJ whole genome shotgun (WGS) entry which is preliminary data.</text>
</comment>
<evidence type="ECO:0000256" key="4">
    <source>
        <dbReference type="ARBA" id="ARBA00012564"/>
    </source>
</evidence>
<feature type="domain" description="Secretion system C-terminal sorting" evidence="15">
    <location>
        <begin position="570"/>
        <end position="634"/>
    </location>
</feature>
<keyword evidence="7" id="KW-0645">Protease</keyword>
<dbReference type="Gene3D" id="2.60.40.1730">
    <property type="entry name" value="tricorn interacting facor f3 domain"/>
    <property type="match status" value="1"/>
</dbReference>
<evidence type="ECO:0000259" key="13">
    <source>
        <dbReference type="Pfam" id="PF01433"/>
    </source>
</evidence>
<dbReference type="GO" id="GO:0005737">
    <property type="term" value="C:cytoplasm"/>
    <property type="evidence" value="ECO:0007669"/>
    <property type="project" value="TreeGrafter"/>
</dbReference>
<dbReference type="InterPro" id="IPR026444">
    <property type="entry name" value="Secre_tail"/>
</dbReference>
<evidence type="ECO:0000259" key="14">
    <source>
        <dbReference type="Pfam" id="PF17900"/>
    </source>
</evidence>
<dbReference type="GO" id="GO:0042277">
    <property type="term" value="F:peptide binding"/>
    <property type="evidence" value="ECO:0007669"/>
    <property type="project" value="TreeGrafter"/>
</dbReference>
<dbReference type="CDD" id="cd09603">
    <property type="entry name" value="M1_APN_like"/>
    <property type="match status" value="1"/>
</dbReference>
<dbReference type="Pfam" id="PF18962">
    <property type="entry name" value="Por_Secre_tail"/>
    <property type="match status" value="1"/>
</dbReference>
<dbReference type="NCBIfam" id="TIGR04183">
    <property type="entry name" value="Por_Secre_tail"/>
    <property type="match status" value="1"/>
</dbReference>
<evidence type="ECO:0000256" key="12">
    <source>
        <dbReference type="ARBA" id="ARBA00023049"/>
    </source>
</evidence>
<dbReference type="InterPro" id="IPR045357">
    <property type="entry name" value="Aminopeptidase_N-like_N"/>
</dbReference>
<dbReference type="GO" id="GO:0005615">
    <property type="term" value="C:extracellular space"/>
    <property type="evidence" value="ECO:0007669"/>
    <property type="project" value="TreeGrafter"/>
</dbReference>
<evidence type="ECO:0000256" key="2">
    <source>
        <dbReference type="ARBA" id="ARBA00001947"/>
    </source>
</evidence>
<dbReference type="InterPro" id="IPR027268">
    <property type="entry name" value="Peptidase_M4/M1_CTD_sf"/>
</dbReference>
<evidence type="ECO:0000256" key="1">
    <source>
        <dbReference type="ARBA" id="ARBA00000098"/>
    </source>
</evidence>
<dbReference type="RefSeq" id="WP_123898489.1">
    <property type="nucleotide sequence ID" value="NZ_RPFJ01000016.1"/>
</dbReference>
<keyword evidence="12" id="KW-0482">Metalloprotease</keyword>
<accession>A0A3N4NGL9</accession>
<evidence type="ECO:0000256" key="10">
    <source>
        <dbReference type="ARBA" id="ARBA00022801"/>
    </source>
</evidence>
<evidence type="ECO:0000256" key="3">
    <source>
        <dbReference type="ARBA" id="ARBA00010136"/>
    </source>
</evidence>
<dbReference type="GO" id="GO:0016020">
    <property type="term" value="C:membrane"/>
    <property type="evidence" value="ECO:0007669"/>
    <property type="project" value="TreeGrafter"/>
</dbReference>
<evidence type="ECO:0000256" key="9">
    <source>
        <dbReference type="ARBA" id="ARBA00022729"/>
    </source>
</evidence>
<comment type="similarity">
    <text evidence="3">Belongs to the peptidase M1 family.</text>
</comment>
<organism evidence="16 17">
    <name type="scientific">Aureibaculum marinum</name>
    <dbReference type="NCBI Taxonomy" id="2487930"/>
    <lineage>
        <taxon>Bacteria</taxon>
        <taxon>Pseudomonadati</taxon>
        <taxon>Bacteroidota</taxon>
        <taxon>Flavobacteriia</taxon>
        <taxon>Flavobacteriales</taxon>
        <taxon>Flavobacteriaceae</taxon>
        <taxon>Aureibaculum</taxon>
    </lineage>
</organism>
<dbReference type="SUPFAM" id="SSF55486">
    <property type="entry name" value="Metalloproteases ('zincins'), catalytic domain"/>
    <property type="match status" value="1"/>
</dbReference>
<evidence type="ECO:0000256" key="8">
    <source>
        <dbReference type="ARBA" id="ARBA00022723"/>
    </source>
</evidence>
<comment type="cofactor">
    <cofactor evidence="2">
        <name>Zn(2+)</name>
        <dbReference type="ChEBI" id="CHEBI:29105"/>
    </cofactor>
</comment>
<keyword evidence="10" id="KW-0378">Hydrolase</keyword>
<gene>
    <name evidence="16" type="ORF">EGM88_11785</name>
</gene>
<evidence type="ECO:0000313" key="16">
    <source>
        <dbReference type="EMBL" id="RPD94585.1"/>
    </source>
</evidence>
<dbReference type="GO" id="GO:0043171">
    <property type="term" value="P:peptide catabolic process"/>
    <property type="evidence" value="ECO:0007669"/>
    <property type="project" value="TreeGrafter"/>
</dbReference>
<dbReference type="Proteomes" id="UP000270856">
    <property type="component" value="Unassembled WGS sequence"/>
</dbReference>
<keyword evidence="17" id="KW-1185">Reference proteome</keyword>
<evidence type="ECO:0000256" key="7">
    <source>
        <dbReference type="ARBA" id="ARBA00022670"/>
    </source>
</evidence>
<evidence type="ECO:0000259" key="15">
    <source>
        <dbReference type="Pfam" id="PF18962"/>
    </source>
</evidence>
<sequence>MPLKQNILTFLFFVAYCFVYAQQLDLLSIVESESKAARKIINYKTNVNTANYDITYHRMDWTINPEVVFIEGDVTTTFKAKEDLNTVTFDLDEDLIVSSVFQGRTPVKFIQNTNDELVITLAETLLQGQSTSVKITYSGEPQSSGFGFFEQRFHNNIPVIWTLSEPYGAKGWWPCKQDLNDKIDSIDVYIKTPQQYTAVSNGLEQSQNIEDGQKITHFKHKYPIPAYLIAVAVTNYETYSHTVSNNGNPFEIINYVYPENLVSAQNQTPVTVDIMNLFTNLFEEYPFADEKYGHAQCGFSGGMEHTTVSFMGSFNRDLIAHELAHQWFGNKITCGSWKDIWLNEGFATYLTAITIENLDGENAFKNWRTNAVSQITSQTNGSVYLSDTDTTSVNRIFNGRLSYTKGAMVLHMLRKKLGDATFFQGIKNYLSDPELAYKYAKTPNLIAHLENASGIDLSDFFNDWIYGEGHPSYSVTWYQPENNQITITLNQTQSHTSVNFFEAPVPIRIIGTNNEILDIVLNNTSNGQEFTETVNFQVAQVLIDPDNNLISNNNAVVLGVNEYEASHFIVYPNPVSKELTIKNSSQIPIEKITIYNALGQLENQFSAKQSIDVSTLTNGIYFMHIKTATTSIYKSFLKQ</sequence>
<dbReference type="InterPro" id="IPR014782">
    <property type="entry name" value="Peptidase_M1_dom"/>
</dbReference>
<dbReference type="OrthoDB" id="100605at2"/>
<protein>
    <recommendedName>
        <fullName evidence="5">Aminopeptidase N</fullName>
        <ecNumber evidence="4">3.4.11.2</ecNumber>
    </recommendedName>
</protein>
<evidence type="ECO:0000256" key="6">
    <source>
        <dbReference type="ARBA" id="ARBA00022438"/>
    </source>
</evidence>
<reference evidence="16 17" key="1">
    <citation type="submission" date="2018-11" db="EMBL/GenBank/DDBJ databases">
        <title>Aureibaculum marinum gen. nov., sp. nov., a member of the family Flavobacteriaceae isolated from the Bohai Sea.</title>
        <authorList>
            <person name="Ji X."/>
        </authorList>
    </citation>
    <scope>NUCLEOTIDE SEQUENCE [LARGE SCALE GENOMIC DNA]</scope>
    <source>
        <strain evidence="16 17">BH-SD17</strain>
    </source>
</reference>
<proteinExistence type="inferred from homology"/>
<evidence type="ECO:0000256" key="5">
    <source>
        <dbReference type="ARBA" id="ARBA00015611"/>
    </source>
</evidence>
<dbReference type="Gene3D" id="1.10.390.10">
    <property type="entry name" value="Neutral Protease Domain 2"/>
    <property type="match status" value="1"/>
</dbReference>
<dbReference type="GO" id="GO:0016285">
    <property type="term" value="F:alanyl aminopeptidase activity"/>
    <property type="evidence" value="ECO:0007669"/>
    <property type="project" value="UniProtKB-EC"/>
</dbReference>
<evidence type="ECO:0000313" key="17">
    <source>
        <dbReference type="Proteomes" id="UP000270856"/>
    </source>
</evidence>
<keyword evidence="8" id="KW-0479">Metal-binding</keyword>
<dbReference type="InterPro" id="IPR042097">
    <property type="entry name" value="Aminopeptidase_N-like_N_sf"/>
</dbReference>
<dbReference type="InterPro" id="IPR001930">
    <property type="entry name" value="Peptidase_M1"/>
</dbReference>
<comment type="catalytic activity">
    <reaction evidence="1">
        <text>Release of an N-terminal amino acid, Xaa-|-Yaa- from a peptide, amide or arylamide. Xaa is preferably Ala, but may be most amino acids including Pro (slow action). When a terminal hydrophobic residue is followed by a prolyl residue, the two may be released as an intact Xaa-Pro dipeptide.</text>
        <dbReference type="EC" id="3.4.11.2"/>
    </reaction>
</comment>
<dbReference type="GO" id="GO:0006508">
    <property type="term" value="P:proteolysis"/>
    <property type="evidence" value="ECO:0007669"/>
    <property type="project" value="UniProtKB-KW"/>
</dbReference>
<keyword evidence="6" id="KW-0031">Aminopeptidase</keyword>
<dbReference type="PRINTS" id="PR00756">
    <property type="entry name" value="ALADIPTASE"/>
</dbReference>
<feature type="domain" description="Peptidase M1 membrane alanine aminopeptidase" evidence="13">
    <location>
        <begin position="316"/>
        <end position="464"/>
    </location>
</feature>
<name>A0A3N4NGL9_9FLAO</name>
<dbReference type="Pfam" id="PF01433">
    <property type="entry name" value="Peptidase_M1"/>
    <property type="match status" value="1"/>
</dbReference>
<dbReference type="EC" id="3.4.11.2" evidence="4"/>
<dbReference type="Pfam" id="PF17900">
    <property type="entry name" value="Peptidase_M1_N"/>
    <property type="match status" value="1"/>
</dbReference>
<dbReference type="PANTHER" id="PTHR11533:SF174">
    <property type="entry name" value="PUROMYCIN-SENSITIVE AMINOPEPTIDASE-RELATED"/>
    <property type="match status" value="1"/>
</dbReference>
<keyword evidence="11" id="KW-0862">Zinc</keyword>
<feature type="domain" description="Aminopeptidase N-like N-terminal" evidence="14">
    <location>
        <begin position="56"/>
        <end position="228"/>
    </location>
</feature>
<keyword evidence="9" id="KW-0732">Signal</keyword>
<dbReference type="EMBL" id="RPFJ01000016">
    <property type="protein sequence ID" value="RPD94585.1"/>
    <property type="molecule type" value="Genomic_DNA"/>
</dbReference>
<dbReference type="PANTHER" id="PTHR11533">
    <property type="entry name" value="PROTEASE M1 ZINC METALLOPROTEASE"/>
    <property type="match status" value="1"/>
</dbReference>